<evidence type="ECO:0000313" key="5">
    <source>
        <dbReference type="EMBL" id="BBG24144.1"/>
    </source>
</evidence>
<gene>
    <name evidence="5" type="ORF">IC006_1447</name>
</gene>
<evidence type="ECO:0000256" key="1">
    <source>
        <dbReference type="ARBA" id="ARBA00022676"/>
    </source>
</evidence>
<protein>
    <submittedName>
        <fullName evidence="5">Glycogen synthase</fullName>
    </submittedName>
</protein>
<feature type="domain" description="Starch synthase catalytic" evidence="4">
    <location>
        <begin position="16"/>
        <end position="257"/>
    </location>
</feature>
<dbReference type="PANTHER" id="PTHR45825:SF11">
    <property type="entry name" value="ALPHA AMYLASE DOMAIN-CONTAINING PROTEIN"/>
    <property type="match status" value="1"/>
</dbReference>
<dbReference type="SUPFAM" id="SSF53756">
    <property type="entry name" value="UDP-Glycosyltransferase/glycogen phosphorylase"/>
    <property type="match status" value="1"/>
</dbReference>
<dbReference type="Proteomes" id="UP000322983">
    <property type="component" value="Chromosome"/>
</dbReference>
<dbReference type="OrthoDB" id="132546at2157"/>
<dbReference type="KEGG" id="step:IC006_1447"/>
<dbReference type="AlphaFoldDB" id="A0A510DVE4"/>
<evidence type="ECO:0000256" key="2">
    <source>
        <dbReference type="ARBA" id="ARBA00022679"/>
    </source>
</evidence>
<dbReference type="PANTHER" id="PTHR45825">
    <property type="entry name" value="GRANULE-BOUND STARCH SYNTHASE 1, CHLOROPLASTIC/AMYLOPLASTIC"/>
    <property type="match status" value="1"/>
</dbReference>
<evidence type="ECO:0000313" key="6">
    <source>
        <dbReference type="Proteomes" id="UP000322983"/>
    </source>
</evidence>
<keyword evidence="1" id="KW-0328">Glycosyltransferase</keyword>
<dbReference type="STRING" id="1294262.GCA_001316085_00610"/>
<name>A0A510DVE4_9CREN</name>
<evidence type="ECO:0000259" key="4">
    <source>
        <dbReference type="Pfam" id="PF08323"/>
    </source>
</evidence>
<sequence length="568" mass="64766">MLKRIESIWIPDDVKRVWFLSFELFKVAGVGGMGNVVYYLGKELATRGYDVTVMMPSHGRHLNGNYRSMLSLNDMGITAEGDRRGTDGKYYHYRIGFEEGKLDGFKVIMVKGLDYDTGKILDSWNIYENAMEKSSLFTKGMERLTFHFMPDKLPDLIHANDWHSVVPAVKVKQTLEDRRVVIPMIFTIHLLNKVSAPWHFPSAEWSGLEDSYHYVWMVSRHSLMKYSYVWDALSHSSIEKFGCYEADVVSTVSYSYLTYDVYNFVGNWIENKSCVEYNGTDWSVKEASSLAEKFLSTRDRREGRKKILSSLHTLKAIPEDYTTGNMLWNARRSLGIRDDWTFEDMGEGPLILFTGRLSFQKGIDLLLRAMYEVVNEVHDARMIALGIPIGDYALLQDLIDRASELRDNVRLVLGRFDYELYKTFHYVSSVFAVPSRWEPFGINAIESMAVGTPVIAYAVGGLRESVIDLRGDQNNGTGMLVSPESIGDLSNAIIDSLLLAEAGEKNDSGLLSKLRTFKTSEVNMWNRVRDNASKRVEEKFTWGSVTNSVLDCYKKSLNMAKYRATSSF</sequence>
<dbReference type="EMBL" id="AP018929">
    <property type="protein sequence ID" value="BBG24144.1"/>
    <property type="molecule type" value="Genomic_DNA"/>
</dbReference>
<dbReference type="InterPro" id="IPR001296">
    <property type="entry name" value="Glyco_trans_1"/>
</dbReference>
<keyword evidence="2" id="KW-0808">Transferase</keyword>
<dbReference type="Pfam" id="PF08323">
    <property type="entry name" value="Glyco_transf_5"/>
    <property type="match status" value="1"/>
</dbReference>
<proteinExistence type="predicted"/>
<dbReference type="RefSeq" id="WP_149528516.1">
    <property type="nucleotide sequence ID" value="NZ_AP018929.1"/>
</dbReference>
<feature type="domain" description="Glycosyl transferase family 1" evidence="3">
    <location>
        <begin position="347"/>
        <end position="498"/>
    </location>
</feature>
<dbReference type="GeneID" id="41715201"/>
<accession>A0A510DVE4</accession>
<keyword evidence="6" id="KW-1185">Reference proteome</keyword>
<reference evidence="5 6" key="1">
    <citation type="journal article" date="2020" name="Int. J. Syst. Evol. Microbiol.">
        <title>Sulfuracidifex tepidarius gen. nov., sp. nov. and transfer of Sulfolobus metallicus Huber and Stetter 1992 to the genus Sulfuracidifex as Sulfuracidifex metallicus comb. nov.</title>
        <authorList>
            <person name="Itoh T."/>
            <person name="Miura T."/>
            <person name="Sakai H.D."/>
            <person name="Kato S."/>
            <person name="Ohkuma M."/>
            <person name="Takashina T."/>
        </authorList>
    </citation>
    <scope>NUCLEOTIDE SEQUENCE [LARGE SCALE GENOMIC DNA]</scope>
    <source>
        <strain evidence="5 6">IC-006</strain>
    </source>
</reference>
<organism evidence="5 6">
    <name type="scientific">Sulfuracidifex tepidarius</name>
    <dbReference type="NCBI Taxonomy" id="1294262"/>
    <lineage>
        <taxon>Archaea</taxon>
        <taxon>Thermoproteota</taxon>
        <taxon>Thermoprotei</taxon>
        <taxon>Sulfolobales</taxon>
        <taxon>Sulfolobaceae</taxon>
        <taxon>Sulfuracidifex</taxon>
    </lineage>
</organism>
<dbReference type="GO" id="GO:0016757">
    <property type="term" value="F:glycosyltransferase activity"/>
    <property type="evidence" value="ECO:0007669"/>
    <property type="project" value="UniProtKB-KW"/>
</dbReference>
<dbReference type="InterPro" id="IPR013534">
    <property type="entry name" value="Starch_synth_cat_dom"/>
</dbReference>
<evidence type="ECO:0000259" key="3">
    <source>
        <dbReference type="Pfam" id="PF00534"/>
    </source>
</evidence>
<dbReference type="Gene3D" id="3.40.50.2000">
    <property type="entry name" value="Glycogen Phosphorylase B"/>
    <property type="match status" value="2"/>
</dbReference>
<dbReference type="Pfam" id="PF00534">
    <property type="entry name" value="Glycos_transf_1"/>
    <property type="match status" value="1"/>
</dbReference>